<dbReference type="EMBL" id="CP019912">
    <property type="protein sequence ID" value="AQW32860.1"/>
    <property type="molecule type" value="Genomic_DNA"/>
</dbReference>
<evidence type="ECO:0000313" key="1">
    <source>
        <dbReference type="EMBL" id="AQW32860.1"/>
    </source>
</evidence>
<gene>
    <name evidence="1" type="ORF">B0B51_23270</name>
</gene>
<geneLocation type="plasmid" evidence="1">
    <name>unnamed</name>
</geneLocation>
<sequence>MGTLARPRAFAAANCNVLALDLGTQCGWAVATREGKFSSGSDRFDPKRCGGPGKRWLSFREFLTARAREAGGIQAVYYEDVKAHGPGVQAAHVYGGFLAVLELWCAANNLPLYGVGVGTIKKHATGKGNAKKPDMVAAAQALGVRVVDDNQADAVALLAYALDAER</sequence>
<dbReference type="Proteomes" id="UP000189628">
    <property type="component" value="Plasmid unnamed"/>
</dbReference>
<reference evidence="1 2" key="1">
    <citation type="submission" date="2017-02" db="EMBL/GenBank/DDBJ databases">
        <title>Blood Disease Bacterium A2-HR MARDI.</title>
        <authorList>
            <person name="Badrun R."/>
            <person name="Abu Bakar N."/>
            <person name="Laboh R."/>
        </authorList>
    </citation>
    <scope>NUCLEOTIDE SEQUENCE [LARGE SCALE GENOMIC DNA]</scope>
    <source>
        <strain evidence="1 2">A2-HR MARDI</strain>
        <plasmid evidence="2">Plasmid</plasmid>
    </source>
</reference>
<proteinExistence type="predicted"/>
<dbReference type="InterPro" id="IPR012337">
    <property type="entry name" value="RNaseH-like_sf"/>
</dbReference>
<dbReference type="Gene3D" id="3.30.420.10">
    <property type="entry name" value="Ribonuclease H-like superfamily/Ribonuclease H"/>
    <property type="match status" value="1"/>
</dbReference>
<dbReference type="SUPFAM" id="SSF53098">
    <property type="entry name" value="Ribonuclease H-like"/>
    <property type="match status" value="1"/>
</dbReference>
<dbReference type="GO" id="GO:0003676">
    <property type="term" value="F:nucleic acid binding"/>
    <property type="evidence" value="ECO:0007669"/>
    <property type="project" value="InterPro"/>
</dbReference>
<accession>A0A1U9VQA3</accession>
<name>A0A1U9VQA3_9RALS</name>
<protein>
    <submittedName>
        <fullName evidence="1">Uncharacterized protein</fullName>
    </submittedName>
</protein>
<organism evidence="1 2">
    <name type="scientific">blood disease bacterium A2-HR MARDI</name>
    <dbReference type="NCBI Taxonomy" id="1944648"/>
    <lineage>
        <taxon>Bacteria</taxon>
        <taxon>Pseudomonadati</taxon>
        <taxon>Pseudomonadota</taxon>
        <taxon>Betaproteobacteria</taxon>
        <taxon>Burkholderiales</taxon>
        <taxon>Burkholderiaceae</taxon>
        <taxon>Ralstonia</taxon>
        <taxon>Ralstonia solanacearum species complex</taxon>
    </lineage>
</organism>
<evidence type="ECO:0000313" key="2">
    <source>
        <dbReference type="Proteomes" id="UP000189628"/>
    </source>
</evidence>
<dbReference type="InterPro" id="IPR036397">
    <property type="entry name" value="RNaseH_sf"/>
</dbReference>
<keyword evidence="1" id="KW-0614">Plasmid</keyword>
<dbReference type="AlphaFoldDB" id="A0A1U9VQA3"/>